<gene>
    <name evidence="1" type="ORF">CBY09_08070</name>
</gene>
<sequence length="122" mass="13830">MVVNKTELALVEWYRAKAAVAAMDKQIGEALSDSLMAAPDGDKWEGRNKWLKLAYEQKYAGPYEGWYYVNHEDDIEGFLAENCPHALRAHQLIQERKPMRKALGAAKRRVSLIANRLAKEAA</sequence>
<proteinExistence type="predicted"/>
<reference evidence="1 2" key="1">
    <citation type="submission" date="2017-07" db="EMBL/GenBank/DDBJ databases">
        <title>Acidovorax KNDSW TSA 6 genome sequence and assembly.</title>
        <authorList>
            <person name="Mayilraj S."/>
        </authorList>
    </citation>
    <scope>NUCLEOTIDE SEQUENCE [LARGE SCALE GENOMIC DNA]</scope>
    <source>
        <strain evidence="1 2">KNDSW-TSA6</strain>
    </source>
</reference>
<evidence type="ECO:0000313" key="1">
    <source>
        <dbReference type="EMBL" id="OYD50681.1"/>
    </source>
</evidence>
<accession>A0A235ENS9</accession>
<keyword evidence="2" id="KW-1185">Reference proteome</keyword>
<comment type="caution">
    <text evidence="1">The sequence shown here is derived from an EMBL/GenBank/DDBJ whole genome shotgun (WGS) entry which is preliminary data.</text>
</comment>
<organism evidence="1 2">
    <name type="scientific">Acidovorax kalamii</name>
    <dbReference type="NCBI Taxonomy" id="2004485"/>
    <lineage>
        <taxon>Bacteria</taxon>
        <taxon>Pseudomonadati</taxon>
        <taxon>Pseudomonadota</taxon>
        <taxon>Betaproteobacteria</taxon>
        <taxon>Burkholderiales</taxon>
        <taxon>Comamonadaceae</taxon>
        <taxon>Acidovorax</taxon>
    </lineage>
</organism>
<evidence type="ECO:0000313" key="2">
    <source>
        <dbReference type="Proteomes" id="UP000215441"/>
    </source>
</evidence>
<dbReference type="Proteomes" id="UP000215441">
    <property type="component" value="Unassembled WGS sequence"/>
</dbReference>
<protein>
    <submittedName>
        <fullName evidence="1">Uncharacterized protein</fullName>
    </submittedName>
</protein>
<dbReference type="EMBL" id="NOIG01000005">
    <property type="protein sequence ID" value="OYD50681.1"/>
    <property type="molecule type" value="Genomic_DNA"/>
</dbReference>
<name>A0A235ENS9_9BURK</name>
<dbReference type="AlphaFoldDB" id="A0A235ENS9"/>